<dbReference type="EMBL" id="CP036291">
    <property type="protein sequence ID" value="QDU89197.1"/>
    <property type="molecule type" value="Genomic_DNA"/>
</dbReference>
<dbReference type="InterPro" id="IPR029510">
    <property type="entry name" value="Ald_DH_CS_GLU"/>
</dbReference>
<evidence type="ECO:0000256" key="2">
    <source>
        <dbReference type="ARBA" id="ARBA00023002"/>
    </source>
</evidence>
<dbReference type="GO" id="GO:0009450">
    <property type="term" value="P:gamma-aminobutyric acid catabolic process"/>
    <property type="evidence" value="ECO:0007669"/>
    <property type="project" value="TreeGrafter"/>
</dbReference>
<accession>A0A518DCI9</accession>
<evidence type="ECO:0000313" key="7">
    <source>
        <dbReference type="Proteomes" id="UP000317429"/>
    </source>
</evidence>
<dbReference type="RefSeq" id="WP_145285238.1">
    <property type="nucleotide sequence ID" value="NZ_CP036291.1"/>
</dbReference>
<dbReference type="SUPFAM" id="SSF53720">
    <property type="entry name" value="ALDH-like"/>
    <property type="match status" value="1"/>
</dbReference>
<evidence type="ECO:0000256" key="1">
    <source>
        <dbReference type="ARBA" id="ARBA00009986"/>
    </source>
</evidence>
<dbReference type="InterPro" id="IPR050740">
    <property type="entry name" value="Aldehyde_DH_Superfamily"/>
</dbReference>
<dbReference type="KEGG" id="pnd:Pla175_25840"/>
<evidence type="ECO:0000313" key="6">
    <source>
        <dbReference type="EMBL" id="QDU89197.1"/>
    </source>
</evidence>
<dbReference type="InterPro" id="IPR016161">
    <property type="entry name" value="Ald_DH/histidinol_DH"/>
</dbReference>
<keyword evidence="7" id="KW-1185">Reference proteome</keyword>
<feature type="active site" evidence="3">
    <location>
        <position position="250"/>
    </location>
</feature>
<organism evidence="6 7">
    <name type="scientific">Pirellulimonas nuda</name>
    <dbReference type="NCBI Taxonomy" id="2528009"/>
    <lineage>
        <taxon>Bacteria</taxon>
        <taxon>Pseudomonadati</taxon>
        <taxon>Planctomycetota</taxon>
        <taxon>Planctomycetia</taxon>
        <taxon>Pirellulales</taxon>
        <taxon>Lacipirellulaceae</taxon>
        <taxon>Pirellulimonas</taxon>
    </lineage>
</organism>
<gene>
    <name evidence="6" type="primary">aldA</name>
    <name evidence="6" type="ORF">Pla175_25840</name>
</gene>
<evidence type="ECO:0000256" key="4">
    <source>
        <dbReference type="RuleBase" id="RU003345"/>
    </source>
</evidence>
<evidence type="ECO:0000259" key="5">
    <source>
        <dbReference type="Pfam" id="PF00171"/>
    </source>
</evidence>
<dbReference type="GO" id="GO:0004777">
    <property type="term" value="F:succinate-semialdehyde dehydrogenase (NAD+) activity"/>
    <property type="evidence" value="ECO:0007669"/>
    <property type="project" value="TreeGrafter"/>
</dbReference>
<feature type="domain" description="Aldehyde dehydrogenase" evidence="5">
    <location>
        <begin position="14"/>
        <end position="476"/>
    </location>
</feature>
<dbReference type="PROSITE" id="PS00687">
    <property type="entry name" value="ALDEHYDE_DEHYDR_GLU"/>
    <property type="match status" value="1"/>
</dbReference>
<comment type="similarity">
    <text evidence="1 4">Belongs to the aldehyde dehydrogenase family.</text>
</comment>
<name>A0A518DCI9_9BACT</name>
<dbReference type="InterPro" id="IPR016162">
    <property type="entry name" value="Ald_DH_N"/>
</dbReference>
<protein>
    <submittedName>
        <fullName evidence="6">Lactaldehyde dehydrogenase</fullName>
        <ecNumber evidence="6">1.2.1.22</ecNumber>
    </submittedName>
</protein>
<proteinExistence type="inferred from homology"/>
<dbReference type="InterPro" id="IPR015590">
    <property type="entry name" value="Aldehyde_DH_dom"/>
</dbReference>
<dbReference type="PANTHER" id="PTHR43353">
    <property type="entry name" value="SUCCINATE-SEMIALDEHYDE DEHYDROGENASE, MITOCHONDRIAL"/>
    <property type="match status" value="1"/>
</dbReference>
<dbReference type="GO" id="GO:0008911">
    <property type="term" value="F:lactaldehyde dehydrogenase (NAD+) activity"/>
    <property type="evidence" value="ECO:0007669"/>
    <property type="project" value="UniProtKB-EC"/>
</dbReference>
<dbReference type="OrthoDB" id="4503395at2"/>
<keyword evidence="2 4" id="KW-0560">Oxidoreductase</keyword>
<dbReference type="PANTHER" id="PTHR43353:SF5">
    <property type="entry name" value="SUCCINATE-SEMIALDEHYDE DEHYDROGENASE, MITOCHONDRIAL"/>
    <property type="match status" value="1"/>
</dbReference>
<dbReference type="AlphaFoldDB" id="A0A518DCI9"/>
<sequence length="482" mass="52211">MTKQHYQMYIGGAFVDARSGERMDVLSPTTEEPLFTVPNGASQDAVAALEAAQAAQRGWAQTPAVQRGEVLARFASLILANREQLAQTLVREMGKTYRLALGEVDVAADFINFPAQSARRIEGDILPSDLPGEHIFIHKVPYGVTVGIAAWNFPLALACRKIGPALATGNVMVVKPPSVTPVAVLRLGPLAEQAGIPKGVLNLVTGGGSTMGEELVTNKITRLVSMTGSTATGQHIFRQAAQNITAVRLELGGKAPFILLADGNVDKAVEAAVVSRHLNSGQVCTCPERFYIHERVYDQFLRKYCGRVAQLRIGDPMDDRTDIGPKVSAGETDRLEAIVQRAVDAGAKVLVGGKRPTGEQFRRGHWYEPTVLSDCTNAMDVMREEVFGVVSPVMRVGGFDEALALANDSDYGLAAFLFTRDLANVHRAVAELEFGEIYVNRPMGEQRQGFHNGHKLSGVGGEDGRYGMENYLEKKTMYVNVS</sequence>
<dbReference type="Pfam" id="PF00171">
    <property type="entry name" value="Aldedh"/>
    <property type="match status" value="1"/>
</dbReference>
<dbReference type="CDD" id="cd07088">
    <property type="entry name" value="ALDH_LactADH-AldA"/>
    <property type="match status" value="1"/>
</dbReference>
<dbReference type="FunFam" id="3.40.309.10:FF:000009">
    <property type="entry name" value="Aldehyde dehydrogenase A"/>
    <property type="match status" value="1"/>
</dbReference>
<dbReference type="InterPro" id="IPR016163">
    <property type="entry name" value="Ald_DH_C"/>
</dbReference>
<dbReference type="Proteomes" id="UP000317429">
    <property type="component" value="Chromosome"/>
</dbReference>
<reference evidence="6 7" key="1">
    <citation type="submission" date="2019-02" db="EMBL/GenBank/DDBJ databases">
        <title>Deep-cultivation of Planctomycetes and their phenomic and genomic characterization uncovers novel biology.</title>
        <authorList>
            <person name="Wiegand S."/>
            <person name="Jogler M."/>
            <person name="Boedeker C."/>
            <person name="Pinto D."/>
            <person name="Vollmers J."/>
            <person name="Rivas-Marin E."/>
            <person name="Kohn T."/>
            <person name="Peeters S.H."/>
            <person name="Heuer A."/>
            <person name="Rast P."/>
            <person name="Oberbeckmann S."/>
            <person name="Bunk B."/>
            <person name="Jeske O."/>
            <person name="Meyerdierks A."/>
            <person name="Storesund J.E."/>
            <person name="Kallscheuer N."/>
            <person name="Luecker S."/>
            <person name="Lage O.M."/>
            <person name="Pohl T."/>
            <person name="Merkel B.J."/>
            <person name="Hornburger P."/>
            <person name="Mueller R.-W."/>
            <person name="Bruemmer F."/>
            <person name="Labrenz M."/>
            <person name="Spormann A.M."/>
            <person name="Op den Camp H."/>
            <person name="Overmann J."/>
            <person name="Amann R."/>
            <person name="Jetten M.S.M."/>
            <person name="Mascher T."/>
            <person name="Medema M.H."/>
            <person name="Devos D.P."/>
            <person name="Kaster A.-K."/>
            <person name="Ovreas L."/>
            <person name="Rohde M."/>
            <person name="Galperin M.Y."/>
            <person name="Jogler C."/>
        </authorList>
    </citation>
    <scope>NUCLEOTIDE SEQUENCE [LARGE SCALE GENOMIC DNA]</scope>
    <source>
        <strain evidence="6 7">Pla175</strain>
    </source>
</reference>
<dbReference type="Gene3D" id="3.40.309.10">
    <property type="entry name" value="Aldehyde Dehydrogenase, Chain A, domain 2"/>
    <property type="match status" value="1"/>
</dbReference>
<evidence type="ECO:0000256" key="3">
    <source>
        <dbReference type="PROSITE-ProRule" id="PRU10007"/>
    </source>
</evidence>
<dbReference type="EC" id="1.2.1.22" evidence="6"/>
<dbReference type="NCBIfam" id="NF007497">
    <property type="entry name" value="PRK10090.1"/>
    <property type="match status" value="1"/>
</dbReference>
<dbReference type="GO" id="GO:0005829">
    <property type="term" value="C:cytosol"/>
    <property type="evidence" value="ECO:0007669"/>
    <property type="project" value="TreeGrafter"/>
</dbReference>
<dbReference type="FunFam" id="3.40.605.10:FF:000007">
    <property type="entry name" value="NAD/NADP-dependent betaine aldehyde dehydrogenase"/>
    <property type="match status" value="1"/>
</dbReference>
<dbReference type="Gene3D" id="3.40.605.10">
    <property type="entry name" value="Aldehyde Dehydrogenase, Chain A, domain 1"/>
    <property type="match status" value="1"/>
</dbReference>